<keyword evidence="2 10" id="KW-0813">Transport</keyword>
<evidence type="ECO:0000313" key="14">
    <source>
        <dbReference type="EMBL" id="PTN09104.1"/>
    </source>
</evidence>
<evidence type="ECO:0000256" key="11">
    <source>
        <dbReference type="RuleBase" id="RU003357"/>
    </source>
</evidence>
<dbReference type="InterPro" id="IPR039426">
    <property type="entry name" value="TonB-dep_rcpt-like"/>
</dbReference>
<evidence type="ECO:0000256" key="7">
    <source>
        <dbReference type="ARBA" id="ARBA00023136"/>
    </source>
</evidence>
<keyword evidence="3 10" id="KW-1134">Transmembrane beta strand</keyword>
<evidence type="ECO:0000256" key="8">
    <source>
        <dbReference type="ARBA" id="ARBA00023170"/>
    </source>
</evidence>
<sequence length="754" mass="85331">MFFLHSLITEYFGEQLKIKMIRLFTFICAVLITSGLAYGQQRVSVTGVVTDEQQQPLIGANVYINGTTIGTATDVYGNFKLNNIKTGDYQVCASYSGYKRYRLDVNLQSDKKNLSIQMIQSEGNLGEVVVTGTGTPHHLKTAPVPTELISSKMIEEVAAPDFMSLMQSVSPSFDFTPGVMGSFIQLNGLGNDFIVILIDGRRVYGDMGGMNDLGRIIPNNVERIEVVKGASSSLYGSDAIGGVINIITKKSNRGLSVRNNTQYSSYNTLQQTNNIDFNFDKLSGSTTFSMNQTDGWQNSTYELDDWNDDGTYTVVETDAMTQNAYVNRNIRQDLSYNINENLSINGGISYYINDLMRPVTVSNYGFYFEDLSYNVGAKYLFSKKSHLAFDFNSDRYKYYYKYNQTDEDGDFRLGELTLNNDQQRRDYNLRWVSRIGNNQTLSVGSELVQEIYRSETRILNGEVDVNTLSFYAQDELTLFEDLMLTAGVRVVKHDNFGTIATPKFSALYKLNNFNIRGTYSRGFKAPTLKEQYYHYVMRSTMYLGNTDLDPQKSDYYTLGVDYHNNWLSASVSAYQNDVKGLITYRDVDTLPEDADNGVKRRRQHYNVEEARTKGVDVMFDAKLPAGFSVGGGYSYVDAKNLNDDIRLEYVAQNYGNVRAGYLHKWKDYDLNLLLTGRFQDERFFNDTEGNAKGYDLWNFTTTHTFADFSGTKLTATLGIDNIFDYVDDLPDGFNRSTITPGRTFKVGVNIVFAK</sequence>
<evidence type="ECO:0000256" key="3">
    <source>
        <dbReference type="ARBA" id="ARBA00022452"/>
    </source>
</evidence>
<evidence type="ECO:0000256" key="9">
    <source>
        <dbReference type="ARBA" id="ARBA00023237"/>
    </source>
</evidence>
<feature type="domain" description="TonB-dependent receptor plug" evidence="13">
    <location>
        <begin position="140"/>
        <end position="243"/>
    </location>
</feature>
<dbReference type="Gene3D" id="2.40.170.20">
    <property type="entry name" value="TonB-dependent receptor, beta-barrel domain"/>
    <property type="match status" value="1"/>
</dbReference>
<evidence type="ECO:0000256" key="1">
    <source>
        <dbReference type="ARBA" id="ARBA00004571"/>
    </source>
</evidence>
<feature type="domain" description="TonB-dependent receptor-like beta-barrel" evidence="12">
    <location>
        <begin position="269"/>
        <end position="722"/>
    </location>
</feature>
<keyword evidence="15" id="KW-1185">Reference proteome</keyword>
<dbReference type="CDD" id="cd01347">
    <property type="entry name" value="ligand_gated_channel"/>
    <property type="match status" value="1"/>
</dbReference>
<dbReference type="EMBL" id="QAAD01000006">
    <property type="protein sequence ID" value="PTN09104.1"/>
    <property type="molecule type" value="Genomic_DNA"/>
</dbReference>
<dbReference type="SUPFAM" id="SSF56935">
    <property type="entry name" value="Porins"/>
    <property type="match status" value="1"/>
</dbReference>
<dbReference type="InterPro" id="IPR012910">
    <property type="entry name" value="Plug_dom"/>
</dbReference>
<dbReference type="InterPro" id="IPR000531">
    <property type="entry name" value="Beta-barrel_TonB"/>
</dbReference>
<dbReference type="Gene3D" id="2.170.130.10">
    <property type="entry name" value="TonB-dependent receptor, plug domain"/>
    <property type="match status" value="1"/>
</dbReference>
<dbReference type="Pfam" id="PF07715">
    <property type="entry name" value="Plug"/>
    <property type="match status" value="1"/>
</dbReference>
<dbReference type="OrthoDB" id="9764669at2"/>
<dbReference type="InterPro" id="IPR037066">
    <property type="entry name" value="Plug_dom_sf"/>
</dbReference>
<keyword evidence="4 10" id="KW-0812">Transmembrane</keyword>
<evidence type="ECO:0000259" key="12">
    <source>
        <dbReference type="Pfam" id="PF00593"/>
    </source>
</evidence>
<evidence type="ECO:0000256" key="6">
    <source>
        <dbReference type="ARBA" id="ARBA00023077"/>
    </source>
</evidence>
<evidence type="ECO:0000313" key="15">
    <source>
        <dbReference type="Proteomes" id="UP000243525"/>
    </source>
</evidence>
<dbReference type="Proteomes" id="UP000243525">
    <property type="component" value="Unassembled WGS sequence"/>
</dbReference>
<dbReference type="AlphaFoldDB" id="A0A2T5C2Y8"/>
<organism evidence="14 15">
    <name type="scientific">Mangrovibacterium marinum</name>
    <dbReference type="NCBI Taxonomy" id="1639118"/>
    <lineage>
        <taxon>Bacteria</taxon>
        <taxon>Pseudomonadati</taxon>
        <taxon>Bacteroidota</taxon>
        <taxon>Bacteroidia</taxon>
        <taxon>Marinilabiliales</taxon>
        <taxon>Prolixibacteraceae</taxon>
        <taxon>Mangrovibacterium</taxon>
    </lineage>
</organism>
<keyword evidence="6 11" id="KW-0798">TonB box</keyword>
<gene>
    <name evidence="14" type="ORF">C8N47_106204</name>
</gene>
<keyword evidence="5" id="KW-0732">Signal</keyword>
<dbReference type="PANTHER" id="PTHR30069:SF29">
    <property type="entry name" value="HEMOGLOBIN AND HEMOGLOBIN-HAPTOGLOBIN-BINDING PROTEIN 1-RELATED"/>
    <property type="match status" value="1"/>
</dbReference>
<comment type="similarity">
    <text evidence="10 11">Belongs to the TonB-dependent receptor family.</text>
</comment>
<dbReference type="Pfam" id="PF13715">
    <property type="entry name" value="CarbopepD_reg_2"/>
    <property type="match status" value="1"/>
</dbReference>
<dbReference type="GO" id="GO:0015344">
    <property type="term" value="F:siderophore uptake transmembrane transporter activity"/>
    <property type="evidence" value="ECO:0007669"/>
    <property type="project" value="TreeGrafter"/>
</dbReference>
<evidence type="ECO:0000256" key="2">
    <source>
        <dbReference type="ARBA" id="ARBA00022448"/>
    </source>
</evidence>
<evidence type="ECO:0000256" key="10">
    <source>
        <dbReference type="PROSITE-ProRule" id="PRU01360"/>
    </source>
</evidence>
<reference evidence="14 15" key="1">
    <citation type="submission" date="2018-04" db="EMBL/GenBank/DDBJ databases">
        <title>Genomic Encyclopedia of Archaeal and Bacterial Type Strains, Phase II (KMG-II): from individual species to whole genera.</title>
        <authorList>
            <person name="Goeker M."/>
        </authorList>
    </citation>
    <scope>NUCLEOTIDE SEQUENCE [LARGE SCALE GENOMIC DNA]</scope>
    <source>
        <strain evidence="14 15">DSM 28823</strain>
    </source>
</reference>
<accession>A0A2T5C2Y8</accession>
<keyword evidence="7 10" id="KW-0472">Membrane</keyword>
<dbReference type="GO" id="GO:0009279">
    <property type="term" value="C:cell outer membrane"/>
    <property type="evidence" value="ECO:0007669"/>
    <property type="project" value="UniProtKB-SubCell"/>
</dbReference>
<dbReference type="GO" id="GO:0044718">
    <property type="term" value="P:siderophore transmembrane transport"/>
    <property type="evidence" value="ECO:0007669"/>
    <property type="project" value="TreeGrafter"/>
</dbReference>
<protein>
    <submittedName>
        <fullName evidence="14">Outer membrane receptor for ferrienterochelin and colicins</fullName>
    </submittedName>
</protein>
<evidence type="ECO:0000256" key="4">
    <source>
        <dbReference type="ARBA" id="ARBA00022692"/>
    </source>
</evidence>
<dbReference type="InterPro" id="IPR036942">
    <property type="entry name" value="Beta-barrel_TonB_sf"/>
</dbReference>
<dbReference type="InterPro" id="IPR008969">
    <property type="entry name" value="CarboxyPept-like_regulatory"/>
</dbReference>
<keyword evidence="9 10" id="KW-0998">Cell outer membrane</keyword>
<evidence type="ECO:0000256" key="5">
    <source>
        <dbReference type="ARBA" id="ARBA00022729"/>
    </source>
</evidence>
<comment type="caution">
    <text evidence="14">The sequence shown here is derived from an EMBL/GenBank/DDBJ whole genome shotgun (WGS) entry which is preliminary data.</text>
</comment>
<name>A0A2T5C2Y8_9BACT</name>
<keyword evidence="8 14" id="KW-0675">Receptor</keyword>
<dbReference type="Pfam" id="PF00593">
    <property type="entry name" value="TonB_dep_Rec_b-barrel"/>
    <property type="match status" value="1"/>
</dbReference>
<dbReference type="PROSITE" id="PS52016">
    <property type="entry name" value="TONB_DEPENDENT_REC_3"/>
    <property type="match status" value="1"/>
</dbReference>
<evidence type="ECO:0000259" key="13">
    <source>
        <dbReference type="Pfam" id="PF07715"/>
    </source>
</evidence>
<comment type="subcellular location">
    <subcellularLocation>
        <location evidence="1 10">Cell outer membrane</location>
        <topology evidence="1 10">Multi-pass membrane protein</topology>
    </subcellularLocation>
</comment>
<dbReference type="Gene3D" id="2.60.40.1120">
    <property type="entry name" value="Carboxypeptidase-like, regulatory domain"/>
    <property type="match status" value="1"/>
</dbReference>
<proteinExistence type="inferred from homology"/>
<dbReference type="SUPFAM" id="SSF49464">
    <property type="entry name" value="Carboxypeptidase regulatory domain-like"/>
    <property type="match status" value="1"/>
</dbReference>
<dbReference type="PANTHER" id="PTHR30069">
    <property type="entry name" value="TONB-DEPENDENT OUTER MEMBRANE RECEPTOR"/>
    <property type="match status" value="1"/>
</dbReference>